<evidence type="ECO:0000313" key="2">
    <source>
        <dbReference type="EnsemblMetazoa" id="AALFPA23_007861.P10509"/>
    </source>
</evidence>
<accession>A0ABM1YCD4</accession>
<dbReference type="Proteomes" id="UP000069940">
    <property type="component" value="Unassembled WGS sequence"/>
</dbReference>
<keyword evidence="1" id="KW-0732">Signal</keyword>
<sequence>MKRLLVLGVALMATGFANCDLGLKIAIQGVPNSVSRAIGAGVQPVIAAKMTISINETLDSSGVLKMLRSIASDVVVPLESLLAGINDAASDKSGDSATLFENLNGLVESSAMALSKAQITVVGLQSVLNPTTYQDFSGNLTHLAAEVNSLVTVQSVLLSALNEVNTADPPYTARNVSMVITSDLISIYTTSLKSISSALSTLGSLISTIVKEKQATILQKLNLNDSVDTALKNLIQVVTNFNRTSYGVYSSAIRASDNSLKSLNQAYAPVLSKASTYNNGNMTNLMNFLANASTVASVALDNIRNNTAALTLQLAYTLGNQTTNISQTLYNGIQNISDTASTSTSTFSRTCERKYTTMFQQPGLSPSRLNLCLQSEGASLASFAQVTVPGLFGDVLRWVGPQVVRINMCSVSNGTCSVAAFDAISDFSSRLQMKYDMMSSVVIAEQNLSLYRIINCVDTVSNDIQDGVLSIQDKSVNCLTTGT</sequence>
<feature type="signal peptide" evidence="1">
    <location>
        <begin position="1"/>
        <end position="19"/>
    </location>
</feature>
<organism evidence="2 3">
    <name type="scientific">Aedes albopictus</name>
    <name type="common">Asian tiger mosquito</name>
    <name type="synonym">Stegomyia albopicta</name>
    <dbReference type="NCBI Taxonomy" id="7160"/>
    <lineage>
        <taxon>Eukaryota</taxon>
        <taxon>Metazoa</taxon>
        <taxon>Ecdysozoa</taxon>
        <taxon>Arthropoda</taxon>
        <taxon>Hexapoda</taxon>
        <taxon>Insecta</taxon>
        <taxon>Pterygota</taxon>
        <taxon>Neoptera</taxon>
        <taxon>Endopterygota</taxon>
        <taxon>Diptera</taxon>
        <taxon>Nematocera</taxon>
        <taxon>Culicoidea</taxon>
        <taxon>Culicidae</taxon>
        <taxon>Culicinae</taxon>
        <taxon>Aedini</taxon>
        <taxon>Aedes</taxon>
        <taxon>Stegomyia</taxon>
    </lineage>
</organism>
<reference evidence="2" key="2">
    <citation type="submission" date="2025-05" db="UniProtKB">
        <authorList>
            <consortium name="EnsemblMetazoa"/>
        </authorList>
    </citation>
    <scope>IDENTIFICATION</scope>
    <source>
        <strain evidence="2">Foshan</strain>
    </source>
</reference>
<protein>
    <recommendedName>
        <fullName evidence="4">Secreted protein</fullName>
    </recommendedName>
</protein>
<reference evidence="3" key="1">
    <citation type="journal article" date="2015" name="Proc. Natl. Acad. Sci. U.S.A.">
        <title>Genome sequence of the Asian Tiger mosquito, Aedes albopictus, reveals insights into its biology, genetics, and evolution.</title>
        <authorList>
            <person name="Chen X.G."/>
            <person name="Jiang X."/>
            <person name="Gu J."/>
            <person name="Xu M."/>
            <person name="Wu Y."/>
            <person name="Deng Y."/>
            <person name="Zhang C."/>
            <person name="Bonizzoni M."/>
            <person name="Dermauw W."/>
            <person name="Vontas J."/>
            <person name="Armbruster P."/>
            <person name="Huang X."/>
            <person name="Yang Y."/>
            <person name="Zhang H."/>
            <person name="He W."/>
            <person name="Peng H."/>
            <person name="Liu Y."/>
            <person name="Wu K."/>
            <person name="Chen J."/>
            <person name="Lirakis M."/>
            <person name="Topalis P."/>
            <person name="Van Leeuwen T."/>
            <person name="Hall A.B."/>
            <person name="Jiang X."/>
            <person name="Thorpe C."/>
            <person name="Mueller R.L."/>
            <person name="Sun C."/>
            <person name="Waterhouse R.M."/>
            <person name="Yan G."/>
            <person name="Tu Z.J."/>
            <person name="Fang X."/>
            <person name="James A.A."/>
        </authorList>
    </citation>
    <scope>NUCLEOTIDE SEQUENCE [LARGE SCALE GENOMIC DNA]</scope>
    <source>
        <strain evidence="3">Foshan</strain>
    </source>
</reference>
<evidence type="ECO:0008006" key="4">
    <source>
        <dbReference type="Google" id="ProtNLM"/>
    </source>
</evidence>
<feature type="chain" id="PRO_5046607727" description="Secreted protein" evidence="1">
    <location>
        <begin position="20"/>
        <end position="483"/>
    </location>
</feature>
<proteinExistence type="predicted"/>
<keyword evidence="3" id="KW-1185">Reference proteome</keyword>
<dbReference type="EnsemblMetazoa" id="AALFPA23_007861.R10509">
    <property type="protein sequence ID" value="AALFPA23_007861.P10509"/>
    <property type="gene ID" value="AALFPA23_007861"/>
</dbReference>
<evidence type="ECO:0000256" key="1">
    <source>
        <dbReference type="SAM" id="SignalP"/>
    </source>
</evidence>
<name>A0ABM1YCD4_AEDAL</name>
<dbReference type="RefSeq" id="XP_029725367.2">
    <property type="nucleotide sequence ID" value="XM_029869507.2"/>
</dbReference>
<evidence type="ECO:0000313" key="3">
    <source>
        <dbReference type="Proteomes" id="UP000069940"/>
    </source>
</evidence>
<dbReference type="GeneID" id="109623228"/>